<gene>
    <name evidence="2" type="ORF">SARC_15086</name>
</gene>
<sequence>MTATHQHRLNSADAMALDTDDENGEDLINDMINDDNGDDADDFHAALDHTNATKSMENDNTNVGLPASQVPHESCA</sequence>
<proteinExistence type="predicted"/>
<evidence type="ECO:0000256" key="1">
    <source>
        <dbReference type="SAM" id="MobiDB-lite"/>
    </source>
</evidence>
<feature type="compositionally biased region" description="Polar residues" evidence="1">
    <location>
        <begin position="50"/>
        <end position="63"/>
    </location>
</feature>
<dbReference type="AlphaFoldDB" id="A0A0L0F8C0"/>
<dbReference type="GeneID" id="25915590"/>
<dbReference type="RefSeq" id="XP_014146260.1">
    <property type="nucleotide sequence ID" value="XM_014290785.1"/>
</dbReference>
<keyword evidence="3" id="KW-1185">Reference proteome</keyword>
<feature type="compositionally biased region" description="Acidic residues" evidence="1">
    <location>
        <begin position="18"/>
        <end position="41"/>
    </location>
</feature>
<feature type="region of interest" description="Disordered" evidence="1">
    <location>
        <begin position="1"/>
        <end position="76"/>
    </location>
</feature>
<protein>
    <submittedName>
        <fullName evidence="2">Uncharacterized protein</fullName>
    </submittedName>
</protein>
<dbReference type="EMBL" id="KQ247181">
    <property type="protein sequence ID" value="KNC72358.1"/>
    <property type="molecule type" value="Genomic_DNA"/>
</dbReference>
<feature type="non-terminal residue" evidence="2">
    <location>
        <position position="76"/>
    </location>
</feature>
<organism evidence="2 3">
    <name type="scientific">Sphaeroforma arctica JP610</name>
    <dbReference type="NCBI Taxonomy" id="667725"/>
    <lineage>
        <taxon>Eukaryota</taxon>
        <taxon>Ichthyosporea</taxon>
        <taxon>Ichthyophonida</taxon>
        <taxon>Sphaeroforma</taxon>
    </lineage>
</organism>
<evidence type="ECO:0000313" key="3">
    <source>
        <dbReference type="Proteomes" id="UP000054560"/>
    </source>
</evidence>
<reference evidence="2 3" key="1">
    <citation type="submission" date="2011-02" db="EMBL/GenBank/DDBJ databases">
        <title>The Genome Sequence of Sphaeroforma arctica JP610.</title>
        <authorList>
            <consortium name="The Broad Institute Genome Sequencing Platform"/>
            <person name="Russ C."/>
            <person name="Cuomo C."/>
            <person name="Young S.K."/>
            <person name="Zeng Q."/>
            <person name="Gargeya S."/>
            <person name="Alvarado L."/>
            <person name="Berlin A."/>
            <person name="Chapman S.B."/>
            <person name="Chen Z."/>
            <person name="Freedman E."/>
            <person name="Gellesch M."/>
            <person name="Goldberg J."/>
            <person name="Griggs A."/>
            <person name="Gujja S."/>
            <person name="Heilman E."/>
            <person name="Heiman D."/>
            <person name="Howarth C."/>
            <person name="Mehta T."/>
            <person name="Neiman D."/>
            <person name="Pearson M."/>
            <person name="Roberts A."/>
            <person name="Saif S."/>
            <person name="Shea T."/>
            <person name="Shenoy N."/>
            <person name="Sisk P."/>
            <person name="Stolte C."/>
            <person name="Sykes S."/>
            <person name="White J."/>
            <person name="Yandava C."/>
            <person name="Burger G."/>
            <person name="Gray M.W."/>
            <person name="Holland P.W.H."/>
            <person name="King N."/>
            <person name="Lang F.B.F."/>
            <person name="Roger A.J."/>
            <person name="Ruiz-Trillo I."/>
            <person name="Haas B."/>
            <person name="Nusbaum C."/>
            <person name="Birren B."/>
        </authorList>
    </citation>
    <scope>NUCLEOTIDE SEQUENCE [LARGE SCALE GENOMIC DNA]</scope>
    <source>
        <strain evidence="2 3">JP610</strain>
    </source>
</reference>
<evidence type="ECO:0000313" key="2">
    <source>
        <dbReference type="EMBL" id="KNC72358.1"/>
    </source>
</evidence>
<dbReference type="Proteomes" id="UP000054560">
    <property type="component" value="Unassembled WGS sequence"/>
</dbReference>
<name>A0A0L0F8C0_9EUKA</name>
<accession>A0A0L0F8C0</accession>